<evidence type="ECO:0008006" key="5">
    <source>
        <dbReference type="Google" id="ProtNLM"/>
    </source>
</evidence>
<evidence type="ECO:0000256" key="2">
    <source>
        <dbReference type="SAM" id="SignalP"/>
    </source>
</evidence>
<dbReference type="Proteomes" id="UP000261520">
    <property type="component" value="Unplaced"/>
</dbReference>
<dbReference type="AlphaFoldDB" id="A0A3B4AHK6"/>
<feature type="chain" id="PRO_5045783989" description="Secreted protein" evidence="2">
    <location>
        <begin position="17"/>
        <end position="97"/>
    </location>
</feature>
<feature type="region of interest" description="Disordered" evidence="1">
    <location>
        <begin position="42"/>
        <end position="64"/>
    </location>
</feature>
<accession>A0A3B4AHK6</accession>
<dbReference type="Ensembl" id="ENSPMGT00000017704.1">
    <property type="protein sequence ID" value="ENSPMGP00000016577.1"/>
    <property type="gene ID" value="ENSPMGG00000013614.1"/>
</dbReference>
<sequence length="97" mass="10555">MCLGVGLWWSVGPVLCISVTPLPRLPPLECVRCNPRVRVNEKGADHREGRQASPRHLCSPLAHRDPQYVTGPPLNATLCPSQGPLSVVWSVGQRGLL</sequence>
<keyword evidence="4" id="KW-1185">Reference proteome</keyword>
<reference evidence="3" key="2">
    <citation type="submission" date="2025-09" db="UniProtKB">
        <authorList>
            <consortium name="Ensembl"/>
        </authorList>
    </citation>
    <scope>IDENTIFICATION</scope>
</reference>
<keyword evidence="2" id="KW-0732">Signal</keyword>
<name>A0A3B4AHK6_9GOBI</name>
<protein>
    <recommendedName>
        <fullName evidence="5">Secreted protein</fullName>
    </recommendedName>
</protein>
<organism evidence="3 4">
    <name type="scientific">Periophthalmus magnuspinnatus</name>
    <dbReference type="NCBI Taxonomy" id="409849"/>
    <lineage>
        <taxon>Eukaryota</taxon>
        <taxon>Metazoa</taxon>
        <taxon>Chordata</taxon>
        <taxon>Craniata</taxon>
        <taxon>Vertebrata</taxon>
        <taxon>Euteleostomi</taxon>
        <taxon>Actinopterygii</taxon>
        <taxon>Neopterygii</taxon>
        <taxon>Teleostei</taxon>
        <taxon>Neoteleostei</taxon>
        <taxon>Acanthomorphata</taxon>
        <taxon>Gobiaria</taxon>
        <taxon>Gobiiformes</taxon>
        <taxon>Gobioidei</taxon>
        <taxon>Gobiidae</taxon>
        <taxon>Oxudercinae</taxon>
        <taxon>Periophthalmus</taxon>
    </lineage>
</organism>
<evidence type="ECO:0000313" key="3">
    <source>
        <dbReference type="Ensembl" id="ENSPMGP00000016577.1"/>
    </source>
</evidence>
<evidence type="ECO:0000256" key="1">
    <source>
        <dbReference type="SAM" id="MobiDB-lite"/>
    </source>
</evidence>
<reference evidence="3" key="1">
    <citation type="submission" date="2025-08" db="UniProtKB">
        <authorList>
            <consortium name="Ensembl"/>
        </authorList>
    </citation>
    <scope>IDENTIFICATION</scope>
</reference>
<feature type="signal peptide" evidence="2">
    <location>
        <begin position="1"/>
        <end position="16"/>
    </location>
</feature>
<proteinExistence type="predicted"/>
<evidence type="ECO:0000313" key="4">
    <source>
        <dbReference type="Proteomes" id="UP000261520"/>
    </source>
</evidence>